<keyword evidence="3" id="KW-1185">Reference proteome</keyword>
<dbReference type="Proteomes" id="UP000440578">
    <property type="component" value="Unassembled WGS sequence"/>
</dbReference>
<dbReference type="GO" id="GO:0035253">
    <property type="term" value="C:ciliary rootlet"/>
    <property type="evidence" value="ECO:0007669"/>
    <property type="project" value="TreeGrafter"/>
</dbReference>
<gene>
    <name evidence="2" type="ORF">FJT64_022665</name>
</gene>
<organism evidence="2 3">
    <name type="scientific">Amphibalanus amphitrite</name>
    <name type="common">Striped barnacle</name>
    <name type="synonym">Balanus amphitrite</name>
    <dbReference type="NCBI Taxonomy" id="1232801"/>
    <lineage>
        <taxon>Eukaryota</taxon>
        <taxon>Metazoa</taxon>
        <taxon>Ecdysozoa</taxon>
        <taxon>Arthropoda</taxon>
        <taxon>Crustacea</taxon>
        <taxon>Multicrustacea</taxon>
        <taxon>Cirripedia</taxon>
        <taxon>Thoracica</taxon>
        <taxon>Thoracicalcarea</taxon>
        <taxon>Balanomorpha</taxon>
        <taxon>Balanoidea</taxon>
        <taxon>Balanidae</taxon>
        <taxon>Amphibalaninae</taxon>
        <taxon>Amphibalanus</taxon>
    </lineage>
</organism>
<dbReference type="GO" id="GO:0003341">
    <property type="term" value="P:cilium movement"/>
    <property type="evidence" value="ECO:0007669"/>
    <property type="project" value="InterPro"/>
</dbReference>
<evidence type="ECO:0000313" key="3">
    <source>
        <dbReference type="Proteomes" id="UP000440578"/>
    </source>
</evidence>
<evidence type="ECO:0000313" key="2">
    <source>
        <dbReference type="EMBL" id="KAF0305763.1"/>
    </source>
</evidence>
<name>A0A6A4WI69_AMPAM</name>
<dbReference type="GO" id="GO:0097542">
    <property type="term" value="C:ciliary tip"/>
    <property type="evidence" value="ECO:0007669"/>
    <property type="project" value="TreeGrafter"/>
</dbReference>
<dbReference type="PANTHER" id="PTHR46518">
    <property type="entry name" value="COILED-COIL DOMAIN-CONTAINING PROTEIN 151"/>
    <property type="match status" value="1"/>
</dbReference>
<dbReference type="InterPro" id="IPR033192">
    <property type="entry name" value="ODAD3"/>
</dbReference>
<comment type="caution">
    <text evidence="2">The sequence shown here is derived from an EMBL/GenBank/DDBJ whole genome shotgun (WGS) entry which is preliminary data.</text>
</comment>
<dbReference type="AlphaFoldDB" id="A0A6A4WI69"/>
<keyword evidence="1" id="KW-0175">Coiled coil</keyword>
<dbReference type="OrthoDB" id="6393102at2759"/>
<dbReference type="GO" id="GO:0036158">
    <property type="term" value="P:outer dynein arm assembly"/>
    <property type="evidence" value="ECO:0007669"/>
    <property type="project" value="InterPro"/>
</dbReference>
<dbReference type="PANTHER" id="PTHR46518:SF1">
    <property type="entry name" value="OUTER DYNEIN ARM-DOCKING COMPLEX SUBUNIT 3"/>
    <property type="match status" value="1"/>
</dbReference>
<reference evidence="2 3" key="1">
    <citation type="submission" date="2019-07" db="EMBL/GenBank/DDBJ databases">
        <title>Draft genome assembly of a fouling barnacle, Amphibalanus amphitrite (Darwin, 1854): The first reference genome for Thecostraca.</title>
        <authorList>
            <person name="Kim W."/>
        </authorList>
    </citation>
    <scope>NUCLEOTIDE SEQUENCE [LARGE SCALE GENOMIC DNA]</scope>
    <source>
        <strain evidence="2">SNU_AA5</strain>
        <tissue evidence="2">Soma without cirri and trophi</tissue>
    </source>
</reference>
<dbReference type="EMBL" id="VIIS01000724">
    <property type="protein sequence ID" value="KAF0305763.1"/>
    <property type="molecule type" value="Genomic_DNA"/>
</dbReference>
<sequence>MSQPIKLPPDERIWPLKPEVLLARGKGELQAKEEKAVRGAVKEAVATYKNEIVSLVENNMEDRKRAAKMLVKSAEEAEEILVRECTYDKNKRLKYRGKCAIKTLATMQVAEEYGVNTFPEEEQQCRQLECNLEKLDQKLSAADRCRHKYRQFINTLQAERKLNGPRLENLKKCIKQDIYDLEVCHDIMMKGHILSQDASGSLEEATETYTNEKKDRDHDLKSLRKEVLKKADQAKGKKATLTEVNLDKVLKGQQNMFAQLQERRKTIAELENWSFNFEALREVTRGTNMAGVVAKFEGLVERHTYLSNERERIETQRQAQLQALQDQQAVLSSVGHTGATEREALDGRLAELQNQLHSQQARRDAAEEQLHVLGSSLSGTRATLRQMLRALKFVSRPQGWSRRTDQNEMAGDLELLRLKLISLQQRFVALGAPLRPDSQLSVRSEALDAPKTQYRVGRQARDSLISAEMGKVDDMEPVRMEMKNMSEEFVKKMTSRGRRPP</sequence>
<evidence type="ECO:0000256" key="1">
    <source>
        <dbReference type="SAM" id="Coils"/>
    </source>
</evidence>
<accession>A0A6A4WI69</accession>
<proteinExistence type="predicted"/>
<feature type="coiled-coil region" evidence="1">
    <location>
        <begin position="342"/>
        <end position="369"/>
    </location>
</feature>
<feature type="coiled-coil region" evidence="1">
    <location>
        <begin position="118"/>
        <end position="145"/>
    </location>
</feature>
<protein>
    <submittedName>
        <fullName evidence="2">Uncharacterized protein</fullName>
    </submittedName>
</protein>
<dbReference type="GO" id="GO:0036064">
    <property type="term" value="C:ciliary basal body"/>
    <property type="evidence" value="ECO:0007669"/>
    <property type="project" value="TreeGrafter"/>
</dbReference>